<sequence length="75" mass="8555">MDVTGKTKDNVKARLDLPEHCRRSELHIQESANNKLLKPKASYSFIHNGTEEKNLSVGAKLENARWIYLKFGKEG</sequence>
<comment type="caution">
    <text evidence="1">The sequence shown here is derived from an EMBL/GenBank/DDBJ whole genome shotgun (WGS) entry which is preliminary data.</text>
</comment>
<organism evidence="1 2">
    <name type="scientific">Solanum bulbocastanum</name>
    <name type="common">Wild potato</name>
    <dbReference type="NCBI Taxonomy" id="147425"/>
    <lineage>
        <taxon>Eukaryota</taxon>
        <taxon>Viridiplantae</taxon>
        <taxon>Streptophyta</taxon>
        <taxon>Embryophyta</taxon>
        <taxon>Tracheophyta</taxon>
        <taxon>Spermatophyta</taxon>
        <taxon>Magnoliopsida</taxon>
        <taxon>eudicotyledons</taxon>
        <taxon>Gunneridae</taxon>
        <taxon>Pentapetalae</taxon>
        <taxon>asterids</taxon>
        <taxon>lamiids</taxon>
        <taxon>Solanales</taxon>
        <taxon>Solanaceae</taxon>
        <taxon>Solanoideae</taxon>
        <taxon>Solaneae</taxon>
        <taxon>Solanum</taxon>
    </lineage>
</organism>
<name>A0AAN8Y025_SOLBU</name>
<reference evidence="1 2" key="1">
    <citation type="submission" date="2024-02" db="EMBL/GenBank/DDBJ databases">
        <title>de novo genome assembly of Solanum bulbocastanum strain 11H21.</title>
        <authorList>
            <person name="Hosaka A.J."/>
        </authorList>
    </citation>
    <scope>NUCLEOTIDE SEQUENCE [LARGE SCALE GENOMIC DNA]</scope>
    <source>
        <tissue evidence="1">Young leaves</tissue>
    </source>
</reference>
<dbReference type="AlphaFoldDB" id="A0AAN8Y025"/>
<protein>
    <submittedName>
        <fullName evidence="1">Uncharacterized protein</fullName>
    </submittedName>
</protein>
<dbReference type="EMBL" id="JBANQN010000012">
    <property type="protein sequence ID" value="KAK6773847.1"/>
    <property type="molecule type" value="Genomic_DNA"/>
</dbReference>
<evidence type="ECO:0000313" key="1">
    <source>
        <dbReference type="EMBL" id="KAK6773847.1"/>
    </source>
</evidence>
<evidence type="ECO:0000313" key="2">
    <source>
        <dbReference type="Proteomes" id="UP001371456"/>
    </source>
</evidence>
<dbReference type="Proteomes" id="UP001371456">
    <property type="component" value="Unassembled WGS sequence"/>
</dbReference>
<accession>A0AAN8Y025</accession>
<keyword evidence="2" id="KW-1185">Reference proteome</keyword>
<gene>
    <name evidence="1" type="ORF">RDI58_029086</name>
</gene>
<proteinExistence type="predicted"/>